<evidence type="ECO:0000256" key="1">
    <source>
        <dbReference type="ARBA" id="ARBA00023242"/>
    </source>
</evidence>
<dbReference type="InterPro" id="IPR050797">
    <property type="entry name" value="Carb_Metab_Trans_Reg"/>
</dbReference>
<proteinExistence type="predicted"/>
<evidence type="ECO:0000313" key="3">
    <source>
        <dbReference type="EMBL" id="KAH0219403.1"/>
    </source>
</evidence>
<feature type="non-terminal residue" evidence="3">
    <location>
        <position position="1"/>
    </location>
</feature>
<gene>
    <name evidence="3" type="ORF">KCV03_g6034</name>
</gene>
<keyword evidence="1" id="KW-0539">Nucleus</keyword>
<dbReference type="PANTHER" id="PTHR31668:SF4">
    <property type="entry name" value="TRANSCRIPTIONAL ACTIVATOR PROTEIN DAL81"/>
    <property type="match status" value="1"/>
</dbReference>
<sequence length="275" mass="30234">MSPDPVGILLSRVQPLQRRLSAWSESAMEVLCLEKASTMRLTCIGYLRLAYLAVEVSLHRRIICQSMSSTSDPNTAAACRIGAKKSWLSALEFVDSLKARHLKSFWYFSSTACLTLLISFGNVLVGSAFDSSEEQFYLDKLKEFRWTLKINGEMGAKFMNVAIKWMILDPKEIRKPEPHVTSSVTTPGSRSEAGFGIPSQNPFGNMTVQSSQAIGSSDLGSGWVAPTTYATPSVFAEFNPGGMPVQVPFISGYTWAPPTFENGQPVNNYLDHMPG</sequence>
<feature type="compositionally biased region" description="Polar residues" evidence="2">
    <location>
        <begin position="180"/>
        <end position="189"/>
    </location>
</feature>
<dbReference type="AlphaFoldDB" id="A0A9P8GEN1"/>
<name>A0A9P8GEN1_AURME</name>
<evidence type="ECO:0000313" key="4">
    <source>
        <dbReference type="Proteomes" id="UP000767238"/>
    </source>
</evidence>
<dbReference type="GO" id="GO:0005634">
    <property type="term" value="C:nucleus"/>
    <property type="evidence" value="ECO:0007669"/>
    <property type="project" value="TreeGrafter"/>
</dbReference>
<protein>
    <submittedName>
        <fullName evidence="3">Uncharacterized protein</fullName>
    </submittedName>
</protein>
<accession>A0A9P8GEN1</accession>
<reference evidence="3" key="1">
    <citation type="journal article" date="2021" name="J Fungi (Basel)">
        <title>Virulence traits and population genomics of the black yeast Aureobasidium melanogenum.</title>
        <authorList>
            <person name="Cernosa A."/>
            <person name="Sun X."/>
            <person name="Gostincar C."/>
            <person name="Fang C."/>
            <person name="Gunde-Cimerman N."/>
            <person name="Song Z."/>
        </authorList>
    </citation>
    <scope>NUCLEOTIDE SEQUENCE</scope>
    <source>
        <strain evidence="3">EXF-8016</strain>
    </source>
</reference>
<organism evidence="3 4">
    <name type="scientific">Aureobasidium melanogenum</name>
    <name type="common">Aureobasidium pullulans var. melanogenum</name>
    <dbReference type="NCBI Taxonomy" id="46634"/>
    <lineage>
        <taxon>Eukaryota</taxon>
        <taxon>Fungi</taxon>
        <taxon>Dikarya</taxon>
        <taxon>Ascomycota</taxon>
        <taxon>Pezizomycotina</taxon>
        <taxon>Dothideomycetes</taxon>
        <taxon>Dothideomycetidae</taxon>
        <taxon>Dothideales</taxon>
        <taxon>Saccotheciaceae</taxon>
        <taxon>Aureobasidium</taxon>
    </lineage>
</organism>
<dbReference type="EMBL" id="JAHFYH010000042">
    <property type="protein sequence ID" value="KAH0219403.1"/>
    <property type="molecule type" value="Genomic_DNA"/>
</dbReference>
<dbReference type="PANTHER" id="PTHR31668">
    <property type="entry name" value="GLUCOSE TRANSPORT TRANSCRIPTION REGULATOR RGT1-RELATED-RELATED"/>
    <property type="match status" value="1"/>
</dbReference>
<dbReference type="GO" id="GO:0001080">
    <property type="term" value="P:nitrogen catabolite activation of transcription from RNA polymerase II promoter"/>
    <property type="evidence" value="ECO:0007669"/>
    <property type="project" value="TreeGrafter"/>
</dbReference>
<evidence type="ECO:0000256" key="2">
    <source>
        <dbReference type="SAM" id="MobiDB-lite"/>
    </source>
</evidence>
<comment type="caution">
    <text evidence="3">The sequence shown here is derived from an EMBL/GenBank/DDBJ whole genome shotgun (WGS) entry which is preliminary data.</text>
</comment>
<reference evidence="3" key="2">
    <citation type="submission" date="2021-08" db="EMBL/GenBank/DDBJ databases">
        <authorList>
            <person name="Gostincar C."/>
            <person name="Sun X."/>
            <person name="Song Z."/>
            <person name="Gunde-Cimerman N."/>
        </authorList>
    </citation>
    <scope>NUCLEOTIDE SEQUENCE</scope>
    <source>
        <strain evidence="3">EXF-8016</strain>
    </source>
</reference>
<dbReference type="Proteomes" id="UP000767238">
    <property type="component" value="Unassembled WGS sequence"/>
</dbReference>
<feature type="region of interest" description="Disordered" evidence="2">
    <location>
        <begin position="177"/>
        <end position="196"/>
    </location>
</feature>